<dbReference type="PROSITE" id="PS51301">
    <property type="entry name" value="KILA_N"/>
    <property type="match status" value="1"/>
</dbReference>
<evidence type="ECO:0000259" key="2">
    <source>
        <dbReference type="PROSITE" id="PS51301"/>
    </source>
</evidence>
<name>A0AAT9UPW0_9POXV</name>
<evidence type="ECO:0000313" key="3">
    <source>
        <dbReference type="EMBL" id="WHV01644.1"/>
    </source>
</evidence>
<dbReference type="EMBL" id="OQ865377">
    <property type="protein sequence ID" value="WHV01644.1"/>
    <property type="molecule type" value="Genomic_DNA"/>
</dbReference>
<sequence length="382" mass="45496">MDFRHKRCINDFFSTIRYCNLEVTILNSNNYVNVSQLCSYSNKDFTEWMNSNDFTELINNLEKNKSVDVNKAIMLIDGHNNGIDGYYAHPSLVPIIASWASPIFAINASKIVNYFMTNNYMFVVNDSTNCYMEMMNELNERRLREVRELKNHYREQKKELNYQIKLLRSKISDLENKNSNMRTRINNFNTTSKGIKDENNSVKNKIKIAERLYSETIKENNKLNSTLSDLEKINETLKNEMIELREKMAKETTELYEYNMRNVNNNTVESDKQYLMDRCFKRSGINRDMKKHYLLIMNEKANLLSFRYTHMHVRKVCIELYRSKDSYLLFYTYYEVSPGILRKFKEFLENNDKLEVNGCNFRIVENTYTLLDLRKDINSLLS</sequence>
<feature type="coiled-coil region" evidence="1">
    <location>
        <begin position="220"/>
        <end position="254"/>
    </location>
</feature>
<dbReference type="InterPro" id="IPR017880">
    <property type="entry name" value="KilA_N"/>
</dbReference>
<dbReference type="SMART" id="SM01252">
    <property type="entry name" value="KilA-N"/>
    <property type="match status" value="1"/>
</dbReference>
<dbReference type="InterPro" id="IPR018004">
    <property type="entry name" value="KilA/APSES_HTH"/>
</dbReference>
<proteinExistence type="predicted"/>
<feature type="coiled-coil region" evidence="1">
    <location>
        <begin position="135"/>
        <end position="191"/>
    </location>
</feature>
<accession>A0AAT9UPW0</accession>
<protein>
    <submittedName>
        <fullName evidence="3">KilA N domain protein</fullName>
    </submittedName>
</protein>
<organism evidence="3">
    <name type="scientific">Apapanepox virus</name>
    <dbReference type="NCBI Taxonomy" id="3049969"/>
    <lineage>
        <taxon>Viruses</taxon>
        <taxon>Varidnaviria</taxon>
        <taxon>Bamfordvirae</taxon>
        <taxon>Nucleocytoviricota</taxon>
        <taxon>Pokkesviricetes</taxon>
        <taxon>Chitovirales</taxon>
        <taxon>Poxviridae</taxon>
        <taxon>Chordopoxvirinae</taxon>
        <taxon>Avipoxvirus</taxon>
    </lineage>
</organism>
<feature type="domain" description="KilA-N" evidence="2">
    <location>
        <begin position="12"/>
        <end position="115"/>
    </location>
</feature>
<keyword evidence="1" id="KW-0175">Coiled coil</keyword>
<evidence type="ECO:0000256" key="1">
    <source>
        <dbReference type="SAM" id="Coils"/>
    </source>
</evidence>
<gene>
    <name evidence="3" type="ORF">APAPVX9-198</name>
</gene>
<reference evidence="3" key="1">
    <citation type="submission" date="2023-04" db="EMBL/GenBank/DDBJ databases">
        <title>Genomic characterization of avipoxvirus isolates from Apapne (Himatione sanguinea).</title>
        <authorList>
            <person name="Butt S.L."/>
            <person name="Do Nascimento G.M."/>
        </authorList>
    </citation>
    <scope>NUCLEOTIDE SEQUENCE</scope>
    <source>
        <strain evidence="3">APAPVX9</strain>
    </source>
</reference>
<dbReference type="Pfam" id="PF04383">
    <property type="entry name" value="KilA-N"/>
    <property type="match status" value="1"/>
</dbReference>